<keyword evidence="8" id="KW-1185">Reference proteome</keyword>
<evidence type="ECO:0000256" key="2">
    <source>
        <dbReference type="ARBA" id="ARBA00006840"/>
    </source>
</evidence>
<accession>A0A9B0BUR4</accession>
<feature type="disulfide bond" evidence="6">
    <location>
        <begin position="150"/>
        <end position="172"/>
    </location>
</feature>
<dbReference type="PANTHER" id="PTHR19282:SF252">
    <property type="entry name" value="TETRASPANIN"/>
    <property type="match status" value="1"/>
</dbReference>
<dbReference type="AlphaFoldDB" id="A0A9B0BUR4"/>
<dbReference type="PANTHER" id="PTHR19282">
    <property type="entry name" value="TETRASPANIN"/>
    <property type="match status" value="1"/>
</dbReference>
<dbReference type="Gene3D" id="1.10.1450.10">
    <property type="entry name" value="Tetraspanin"/>
    <property type="match status" value="1"/>
</dbReference>
<dbReference type="InterPro" id="IPR000301">
    <property type="entry name" value="Tetraspanin_animals"/>
</dbReference>
<dbReference type="GO" id="GO:0005886">
    <property type="term" value="C:plasma membrane"/>
    <property type="evidence" value="ECO:0007669"/>
    <property type="project" value="TreeGrafter"/>
</dbReference>
<dbReference type="KEGG" id="bter:100651747"/>
<evidence type="ECO:0000256" key="1">
    <source>
        <dbReference type="ARBA" id="ARBA00004141"/>
    </source>
</evidence>
<comment type="similarity">
    <text evidence="2 7">Belongs to the tetraspanin (TM4SF) family.</text>
</comment>
<gene>
    <name evidence="9" type="primary">LOC100651747</name>
</gene>
<evidence type="ECO:0000256" key="6">
    <source>
        <dbReference type="PIRSR" id="PIRSR002419-1"/>
    </source>
</evidence>
<dbReference type="RefSeq" id="XP_003393642.1">
    <property type="nucleotide sequence ID" value="XM_003393594.4"/>
</dbReference>
<sequence>MTKDWETVATMACMKGLLMLFNCVLWVFGILLLCIGIWMRIQLHDYMDVSPENSRAALLALACLGGILTLTATLACCCTTRGHPALLFLYGAFLAIVALLELAAGASIYAYRTNLNEKFDHDLNQTMSAYRHDETKTIHIDTMQSTLHCCGNRGFTDWADIFPPMQIPLSCCKVAEYECNVNDVNDIYTQGCYTRVLRLINGNIGLVAGIAVGVAFFPLIGVFLACCLASNINKVKYEQVA</sequence>
<feature type="transmembrane region" description="Helical" evidence="7">
    <location>
        <begin position="204"/>
        <end position="229"/>
    </location>
</feature>
<dbReference type="Proteomes" id="UP000835206">
    <property type="component" value="Chromosome 2"/>
</dbReference>
<organism evidence="8 9">
    <name type="scientific">Bombus terrestris</name>
    <name type="common">Buff-tailed bumblebee</name>
    <name type="synonym">Apis terrestris</name>
    <dbReference type="NCBI Taxonomy" id="30195"/>
    <lineage>
        <taxon>Eukaryota</taxon>
        <taxon>Metazoa</taxon>
        <taxon>Ecdysozoa</taxon>
        <taxon>Arthropoda</taxon>
        <taxon>Hexapoda</taxon>
        <taxon>Insecta</taxon>
        <taxon>Pterygota</taxon>
        <taxon>Neoptera</taxon>
        <taxon>Endopterygota</taxon>
        <taxon>Hymenoptera</taxon>
        <taxon>Apocrita</taxon>
        <taxon>Aculeata</taxon>
        <taxon>Apoidea</taxon>
        <taxon>Anthophila</taxon>
        <taxon>Apidae</taxon>
        <taxon>Bombus</taxon>
        <taxon>Bombus</taxon>
    </lineage>
</organism>
<evidence type="ECO:0000256" key="4">
    <source>
        <dbReference type="ARBA" id="ARBA00022989"/>
    </source>
</evidence>
<dbReference type="SUPFAM" id="SSF48652">
    <property type="entry name" value="Tetraspanin"/>
    <property type="match status" value="1"/>
</dbReference>
<evidence type="ECO:0000313" key="9">
    <source>
        <dbReference type="RefSeq" id="XP_003393642.1"/>
    </source>
</evidence>
<evidence type="ECO:0000256" key="3">
    <source>
        <dbReference type="ARBA" id="ARBA00022692"/>
    </source>
</evidence>
<proteinExistence type="inferred from homology"/>
<dbReference type="PIRSF" id="PIRSF002419">
    <property type="entry name" value="Tetraspanin"/>
    <property type="match status" value="1"/>
</dbReference>
<dbReference type="PRINTS" id="PR00259">
    <property type="entry name" value="TMFOUR"/>
</dbReference>
<dbReference type="InterPro" id="IPR018499">
    <property type="entry name" value="Tetraspanin/Peripherin"/>
</dbReference>
<keyword evidence="3 7" id="KW-0812">Transmembrane</keyword>
<evidence type="ECO:0000256" key="5">
    <source>
        <dbReference type="ARBA" id="ARBA00023136"/>
    </source>
</evidence>
<reference evidence="9" key="1">
    <citation type="submission" date="2025-08" db="UniProtKB">
        <authorList>
            <consortium name="RefSeq"/>
        </authorList>
    </citation>
    <scope>IDENTIFICATION</scope>
</reference>
<dbReference type="InterPro" id="IPR008952">
    <property type="entry name" value="Tetraspanin_EC2_sf"/>
</dbReference>
<protein>
    <recommendedName>
        <fullName evidence="7">Tetraspanin</fullName>
    </recommendedName>
</protein>
<keyword evidence="5 7" id="KW-0472">Membrane</keyword>
<name>A0A9B0BUR4_BOMTE</name>
<comment type="subcellular location">
    <subcellularLocation>
        <location evidence="1 7">Membrane</location>
        <topology evidence="1 7">Multi-pass membrane protein</topology>
    </subcellularLocation>
</comment>
<evidence type="ECO:0000256" key="7">
    <source>
        <dbReference type="RuleBase" id="RU361218"/>
    </source>
</evidence>
<dbReference type="Pfam" id="PF00335">
    <property type="entry name" value="Tetraspanin"/>
    <property type="match status" value="1"/>
</dbReference>
<evidence type="ECO:0000313" key="8">
    <source>
        <dbReference type="Proteomes" id="UP000835206"/>
    </source>
</evidence>
<keyword evidence="6" id="KW-1015">Disulfide bond</keyword>
<dbReference type="GeneID" id="100651747"/>
<feature type="transmembrane region" description="Helical" evidence="7">
    <location>
        <begin position="58"/>
        <end position="78"/>
    </location>
</feature>
<dbReference type="OrthoDB" id="9972904at2759"/>
<feature type="transmembrane region" description="Helical" evidence="7">
    <location>
        <begin position="85"/>
        <end position="111"/>
    </location>
</feature>
<keyword evidence="4 7" id="KW-1133">Transmembrane helix</keyword>
<feature type="transmembrane region" description="Helical" evidence="7">
    <location>
        <begin position="12"/>
        <end position="38"/>
    </location>
</feature>